<dbReference type="CDD" id="cd01292">
    <property type="entry name" value="metallo-dependent_hydrolases"/>
    <property type="match status" value="1"/>
</dbReference>
<protein>
    <recommendedName>
        <fullName evidence="2">Amidohydrolase-related domain-containing protein</fullName>
    </recommendedName>
</protein>
<feature type="domain" description="Amidohydrolase-related" evidence="2">
    <location>
        <begin position="33"/>
        <end position="274"/>
    </location>
</feature>
<evidence type="ECO:0000313" key="3">
    <source>
        <dbReference type="EMBL" id="RAV20855.1"/>
    </source>
</evidence>
<dbReference type="Gene3D" id="3.20.20.140">
    <property type="entry name" value="Metal-dependent hydrolases"/>
    <property type="match status" value="1"/>
</dbReference>
<evidence type="ECO:0000256" key="1">
    <source>
        <dbReference type="ARBA" id="ARBA00023239"/>
    </source>
</evidence>
<dbReference type="GO" id="GO:0005737">
    <property type="term" value="C:cytoplasm"/>
    <property type="evidence" value="ECO:0007669"/>
    <property type="project" value="TreeGrafter"/>
</dbReference>
<dbReference type="PANTHER" id="PTHR21240">
    <property type="entry name" value="2-AMINO-3-CARBOXYLMUCONATE-6-SEMIALDEHYDE DECARBOXYLASE"/>
    <property type="match status" value="1"/>
</dbReference>
<gene>
    <name evidence="3" type="ORF">DQG23_12235</name>
</gene>
<dbReference type="Pfam" id="PF04909">
    <property type="entry name" value="Amidohydro_2"/>
    <property type="match status" value="1"/>
</dbReference>
<organism evidence="3 4">
    <name type="scientific">Paenibacillus contaminans</name>
    <dbReference type="NCBI Taxonomy" id="450362"/>
    <lineage>
        <taxon>Bacteria</taxon>
        <taxon>Bacillati</taxon>
        <taxon>Bacillota</taxon>
        <taxon>Bacilli</taxon>
        <taxon>Bacillales</taxon>
        <taxon>Paenibacillaceae</taxon>
        <taxon>Paenibacillus</taxon>
    </lineage>
</organism>
<keyword evidence="1" id="KW-0456">Lyase</keyword>
<dbReference type="GO" id="GO:0019748">
    <property type="term" value="P:secondary metabolic process"/>
    <property type="evidence" value="ECO:0007669"/>
    <property type="project" value="TreeGrafter"/>
</dbReference>
<comment type="caution">
    <text evidence="3">The sequence shown here is derived from an EMBL/GenBank/DDBJ whole genome shotgun (WGS) entry which is preliminary data.</text>
</comment>
<accession>A0A329MM09</accession>
<evidence type="ECO:0000259" key="2">
    <source>
        <dbReference type="Pfam" id="PF04909"/>
    </source>
</evidence>
<keyword evidence="4" id="KW-1185">Reference proteome</keyword>
<dbReference type="InterPro" id="IPR006680">
    <property type="entry name" value="Amidohydro-rel"/>
</dbReference>
<dbReference type="GO" id="GO:0016787">
    <property type="term" value="F:hydrolase activity"/>
    <property type="evidence" value="ECO:0007669"/>
    <property type="project" value="InterPro"/>
</dbReference>
<name>A0A329MM09_9BACL</name>
<dbReference type="Proteomes" id="UP000250369">
    <property type="component" value="Unassembled WGS sequence"/>
</dbReference>
<proteinExistence type="predicted"/>
<reference evidence="3 4" key="1">
    <citation type="journal article" date="2009" name="Int. J. Syst. Evol. Microbiol.">
        <title>Paenibacillus contaminans sp. nov., isolated from a contaminated laboratory plate.</title>
        <authorList>
            <person name="Chou J.H."/>
            <person name="Lee J.H."/>
            <person name="Lin M.C."/>
            <person name="Chang P.S."/>
            <person name="Arun A.B."/>
            <person name="Young C.C."/>
            <person name="Chen W.M."/>
        </authorList>
    </citation>
    <scope>NUCLEOTIDE SEQUENCE [LARGE SCALE GENOMIC DNA]</scope>
    <source>
        <strain evidence="3 4">CKOBP-6</strain>
    </source>
</reference>
<dbReference type="SUPFAM" id="SSF51556">
    <property type="entry name" value="Metallo-dependent hydrolases"/>
    <property type="match status" value="1"/>
</dbReference>
<dbReference type="PANTHER" id="PTHR21240:SF28">
    <property type="entry name" value="ISO-OROTATE DECARBOXYLASE (EUROFUNG)"/>
    <property type="match status" value="1"/>
</dbReference>
<evidence type="ECO:0000313" key="4">
    <source>
        <dbReference type="Proteomes" id="UP000250369"/>
    </source>
</evidence>
<dbReference type="GO" id="GO:0016831">
    <property type="term" value="F:carboxy-lyase activity"/>
    <property type="evidence" value="ECO:0007669"/>
    <property type="project" value="InterPro"/>
</dbReference>
<sequence length="285" mass="32335">MKQVYTIGDCIGDVTSNVRRGHFRKGRGIIMIIDMHTHVWGGQYEAHTRDLLKACELYGISKMYVSGIAAQYPDEQQIGQHNLDVYRFMKEYPELVEGYCYATPRNGNSLDVLKQGIEEYGMSGMKLWIATYCDDPLVYPLVEQCIEYNVPILLHSFHKAVNQLPDETVGTHVANLSRRYPEAKLIMAHLGGNCYHGIKAIRSCSNVWVDISGSLFRRDEIDYTVKQIGADRILFGSDMPGCTYVLNFGQIEEADLTPAEKELIYYINTLKLFDRGFRPALGGNK</sequence>
<dbReference type="EMBL" id="QMFB01000006">
    <property type="protein sequence ID" value="RAV20855.1"/>
    <property type="molecule type" value="Genomic_DNA"/>
</dbReference>
<dbReference type="InterPro" id="IPR032466">
    <property type="entry name" value="Metal_Hydrolase"/>
</dbReference>
<dbReference type="InterPro" id="IPR032465">
    <property type="entry name" value="ACMSD"/>
</dbReference>
<dbReference type="AlphaFoldDB" id="A0A329MM09"/>